<feature type="region of interest" description="Disordered" evidence="1">
    <location>
        <begin position="163"/>
        <end position="214"/>
    </location>
</feature>
<feature type="compositionally biased region" description="Basic residues" evidence="1">
    <location>
        <begin position="188"/>
        <end position="212"/>
    </location>
</feature>
<sequence>MASLDLYLAYKRDTSRLIYWIVQASNAIVTSPVTLPDDVPRNPNTDGQITVSSLVSLSKLIAKHIDSIPEAILALFRSVIQARKAVYEKFQQLVAHDSDSEIERSNASHKYFIDALVEAFEALGGVAWAEKFKSDGPPPNYQADLDQTLFANKFSVLRNEGDTVLGGNDSSEDKSDLESHQYQASQRQKQRSSCKEKKTKHVKKTKKKKMGHLRASTTQGLDDVSVENYRIIQDEQGIMIDYWMAAEALLYEWARLRDHLQGLWHDVAYSSLNSAIAGAVSKTAIKMVECSANAVFVDFPGRDSYETVMNTITFGGPDKIQVNIRVAVHHMSLDYIHSGKVQETVLDVKELFLIYVYQDLIDFVTDFQKTRSGKPTKRMQSQIRNWDPNLDLQRATKTERLVWRRSYTINWLYDLVNIFSSIVVQRNNLRGENHMLESVDWSTAGPWDKCRELFGLSEFAGMITHLAMQKPGSDIRSKIMPHRVFHLQYIVDSFTISRGWSLPQFRDHILEAPPHDFRPQRDIDLFLDRDQKRPGSGFYEAVGLLEYTVSKRGSTHGDSDWYRASCKRLQALEFNLIDWLGESGHMPVLTNAPPSRFSSSTNYDGIWKHSPFLCGVGLEEGLREACWHSFMLLDELPEPLLLVHLHNMLVQKGYIAEPIHLYAKFQALFETSLFVDGKVPTSHFYKALRTRAIKLYLLHPSAQQTVKDMKKHMNNYIFNTKPLLILCNEAGWDPDRIPDNALPMPSRLAAHRAAQAKPITDPITGQKRLDETDLVKGLKACGISDEVLIRHQTASSLHSNNLQNAIESKGHSSGEVCDPYSVGAHPGMGDGQGTLKGLGAHLLRMLEEDITADFHGHRPICSLNFIWVMAHFLVLFGQFEDELEKLRNPVYEQVYGSDLPLNQKRAIFVFHVLQLQDEECLRVMARKFQNPGADFRYHVYWEDLKPKRPREEETLIAIDDGEGYNTVILTMDKNVAS</sequence>
<dbReference type="VEuPathDB" id="FungiDB:F4678DRAFT_267352"/>
<organism evidence="3 4">
    <name type="scientific">Xylaria arbuscula</name>
    <dbReference type="NCBI Taxonomy" id="114810"/>
    <lineage>
        <taxon>Eukaryota</taxon>
        <taxon>Fungi</taxon>
        <taxon>Dikarya</taxon>
        <taxon>Ascomycota</taxon>
        <taxon>Pezizomycotina</taxon>
        <taxon>Sordariomycetes</taxon>
        <taxon>Xylariomycetidae</taxon>
        <taxon>Xylariales</taxon>
        <taxon>Xylariaceae</taxon>
        <taxon>Xylaria</taxon>
    </lineage>
</organism>
<accession>A0A9W8NMV1</accession>
<keyword evidence="4" id="KW-1185">Reference proteome</keyword>
<evidence type="ECO:0000313" key="3">
    <source>
        <dbReference type="EMBL" id="KAJ3579357.1"/>
    </source>
</evidence>
<proteinExistence type="predicted"/>
<feature type="domain" description="DUF6604" evidence="2">
    <location>
        <begin position="9"/>
        <end position="296"/>
    </location>
</feature>
<dbReference type="PANTHER" id="PTHR38795">
    <property type="entry name" value="DUF6604 DOMAIN-CONTAINING PROTEIN"/>
    <property type="match status" value="1"/>
</dbReference>
<evidence type="ECO:0000256" key="1">
    <source>
        <dbReference type="SAM" id="MobiDB-lite"/>
    </source>
</evidence>
<dbReference type="PANTHER" id="PTHR38795:SF1">
    <property type="entry name" value="DUF6604 DOMAIN-CONTAINING PROTEIN"/>
    <property type="match status" value="1"/>
</dbReference>
<dbReference type="PIRSF" id="PIRSF028035">
    <property type="entry name" value="UCP028035"/>
    <property type="match status" value="1"/>
</dbReference>
<dbReference type="Pfam" id="PF20253">
    <property type="entry name" value="DUF6604"/>
    <property type="match status" value="1"/>
</dbReference>
<name>A0A9W8NMV1_9PEZI</name>
<dbReference type="InterPro" id="IPR046539">
    <property type="entry name" value="DUF6604"/>
</dbReference>
<reference evidence="3" key="1">
    <citation type="submission" date="2022-07" db="EMBL/GenBank/DDBJ databases">
        <title>Genome Sequence of Xylaria arbuscula.</title>
        <authorList>
            <person name="Buettner E."/>
        </authorList>
    </citation>
    <scope>NUCLEOTIDE SEQUENCE</scope>
    <source>
        <strain evidence="3">VT107</strain>
    </source>
</reference>
<dbReference type="Proteomes" id="UP001148614">
    <property type="component" value="Unassembled WGS sequence"/>
</dbReference>
<dbReference type="EMBL" id="JANPWZ010000104">
    <property type="protein sequence ID" value="KAJ3579357.1"/>
    <property type="molecule type" value="Genomic_DNA"/>
</dbReference>
<gene>
    <name evidence="3" type="ORF">NPX13_g1213</name>
</gene>
<protein>
    <recommendedName>
        <fullName evidence="2">DUF6604 domain-containing protein</fullName>
    </recommendedName>
</protein>
<evidence type="ECO:0000259" key="2">
    <source>
        <dbReference type="Pfam" id="PF20253"/>
    </source>
</evidence>
<dbReference type="InterPro" id="IPR016864">
    <property type="entry name" value="UCP028035"/>
</dbReference>
<evidence type="ECO:0000313" key="4">
    <source>
        <dbReference type="Proteomes" id="UP001148614"/>
    </source>
</evidence>
<dbReference type="AlphaFoldDB" id="A0A9W8NMV1"/>
<comment type="caution">
    <text evidence="3">The sequence shown here is derived from an EMBL/GenBank/DDBJ whole genome shotgun (WGS) entry which is preliminary data.</text>
</comment>